<accession>A0ACC2ZT66</accession>
<sequence>MLKDYPEHIERLQEVLNRSAERSRQIPLMPFDDAISALEGRLGTFIMEARSELAAAEAAGNPQDIANALEKERLMLRARLQSQWIGDESILAPQAHAQVFTEKVLPHSGLDSTTPQEHPKAIVLAGQPGAGKSGVAGAAIRELAGDAIPIDPDALREMHRDAPQLVQQHPYTWSGHTHSDASQWAKELRSLAVEGHRNLILDTTLGNGDAAVNLIKNLQAKGYEVEIRGVVAHRLESELGVDRRFTDKLDDEGFGRYVPEDVRKHVYDALPGNLDKVQAETGIQIRLYGREGAQVYDSHSDTRLPGAALEAEREARLKDPRITQSLRDGWRAQGRWHAELGDTLPLNDKVSPPTAAAVFDERATLKVVEGITPNIQEARVIDHTIRVRPNMVRGAVIGGAAATVVEAATEGTKIADLYARDNRTGAEAALLDLGARSVGGWTGAAVGAKVGTLLGIESGPGAIVTGIIGGGLGAWGGSEIIDWIEKYQINNQADGTGRVWTFDPAHPEKGWTHSEREIIGTVGTLADRPIYGATTLLTADAELTQQLNYQASSRAVGLRLSAPDQPINPFSIAGDASDTPSALPRSWERNPETSEWRREVVHQVLEHGIKNTTVEVADATKAAQLDDAAQGIMAFNAARSSAAFAKQYEEAYTAQGWSQYGAIPDEVIWAREHPDHVLASDGRTYQHQGDGEWLHDGWIYDSLAEGNIRDELNSTYPQIRAIQQMEAPVPSAHERSIEALTANERDAHEQAMQEANRLGVAAPQVQQMAAAAVAEVRGEHAEERLTPQAVIDAHSAERAALSPNTSPLVQEHRAPAPAAPTPSDRVGSVQEPARREAPRREPIATAATQPAPDESSERQAHTEANPPAHPMPAAPVPSPDIPSAERSPAQPEVSALPTPDIGHPAPAQEPVATDPHSPAPSIQTEVAEAAPATARLHEAEAKSAPVQPESDAPATLARAEPAAPPLMTDAATQVSQHEPPYTPPPVEAPAASPSSATIQEPEAPPAPLLPTQPEHPDHALYQQVREGVAALDAKHGRTFDEASERMTASLLVLAKDNDLDRVDHVLLSNATADKPAGHTLFVVQGEPSDPAHQRAAMPTELAAQTSVEESMQQFDAVSREAHQRAIANQLEQQLEDQRVQQDIQIRAASMG</sequence>
<dbReference type="Proteomes" id="UP001172386">
    <property type="component" value="Unassembled WGS sequence"/>
</dbReference>
<evidence type="ECO:0000313" key="1">
    <source>
        <dbReference type="EMBL" id="KAJ9650841.1"/>
    </source>
</evidence>
<name>A0ACC2ZT66_9EURO</name>
<evidence type="ECO:0000313" key="2">
    <source>
        <dbReference type="Proteomes" id="UP001172386"/>
    </source>
</evidence>
<protein>
    <submittedName>
        <fullName evidence="1">Uncharacterized protein</fullName>
    </submittedName>
</protein>
<comment type="caution">
    <text evidence="1">The sequence shown here is derived from an EMBL/GenBank/DDBJ whole genome shotgun (WGS) entry which is preliminary data.</text>
</comment>
<keyword evidence="2" id="KW-1185">Reference proteome</keyword>
<proteinExistence type="predicted"/>
<gene>
    <name evidence="1" type="ORF">H2198_009858</name>
</gene>
<dbReference type="EMBL" id="JAPDRQ010000303">
    <property type="protein sequence ID" value="KAJ9650841.1"/>
    <property type="molecule type" value="Genomic_DNA"/>
</dbReference>
<reference evidence="1" key="1">
    <citation type="submission" date="2022-10" db="EMBL/GenBank/DDBJ databases">
        <title>Culturing micro-colonial fungi from biological soil crusts in the Mojave desert and describing Neophaeococcomyces mojavensis, and introducing the new genera and species Taxawa tesnikishii.</title>
        <authorList>
            <person name="Kurbessoian T."/>
            <person name="Stajich J.E."/>
        </authorList>
    </citation>
    <scope>NUCLEOTIDE SEQUENCE</scope>
    <source>
        <strain evidence="1">JES_112</strain>
    </source>
</reference>
<organism evidence="1 2">
    <name type="scientific">Neophaeococcomyces mojaviensis</name>
    <dbReference type="NCBI Taxonomy" id="3383035"/>
    <lineage>
        <taxon>Eukaryota</taxon>
        <taxon>Fungi</taxon>
        <taxon>Dikarya</taxon>
        <taxon>Ascomycota</taxon>
        <taxon>Pezizomycotina</taxon>
        <taxon>Eurotiomycetes</taxon>
        <taxon>Chaetothyriomycetidae</taxon>
        <taxon>Chaetothyriales</taxon>
        <taxon>Chaetothyriales incertae sedis</taxon>
        <taxon>Neophaeococcomyces</taxon>
    </lineage>
</organism>